<feature type="chain" id="PRO_5045166063" evidence="4">
    <location>
        <begin position="24"/>
        <end position="929"/>
    </location>
</feature>
<name>A0ABS1GHH5_9AQUI</name>
<evidence type="ECO:0000256" key="1">
    <source>
        <dbReference type="ARBA" id="ARBA00022737"/>
    </source>
</evidence>
<keyword evidence="7" id="KW-1185">Reference proteome</keyword>
<evidence type="ECO:0000256" key="4">
    <source>
        <dbReference type="SAM" id="SignalP"/>
    </source>
</evidence>
<reference evidence="6 7" key="1">
    <citation type="journal article" date="2021" name="Syst. Appl. Microbiol.">
        <title>Persephonella atlantica sp. nov.: How to adapt to physico-chemical gradients in high temperature hydrothermal habitats.</title>
        <authorList>
            <person name="Francois D.X."/>
            <person name="Godfroy A."/>
            <person name="Mathien C."/>
            <person name="Aube J."/>
            <person name="Cathalot C."/>
            <person name="Lesongeur F."/>
            <person name="L'Haridon S."/>
            <person name="Philippon X."/>
            <person name="Roussel E.G."/>
        </authorList>
    </citation>
    <scope>NUCLEOTIDE SEQUENCE [LARGE SCALE GENOMIC DNA]</scope>
    <source>
        <strain evidence="6 7">MO1340</strain>
    </source>
</reference>
<dbReference type="RefSeq" id="WP_200673708.1">
    <property type="nucleotide sequence ID" value="NZ_JAACYA010000001.1"/>
</dbReference>
<dbReference type="Gene3D" id="1.25.40.10">
    <property type="entry name" value="Tetratricopeptide repeat domain"/>
    <property type="match status" value="2"/>
</dbReference>
<dbReference type="InterPro" id="IPR051012">
    <property type="entry name" value="CellSynth/LPSAsmb/PSIAsmb"/>
</dbReference>
<feature type="repeat" description="TPR" evidence="3">
    <location>
        <begin position="345"/>
        <end position="378"/>
    </location>
</feature>
<organism evidence="6 7">
    <name type="scientific">Persephonella atlantica</name>
    <dbReference type="NCBI Taxonomy" id="2699429"/>
    <lineage>
        <taxon>Bacteria</taxon>
        <taxon>Pseudomonadati</taxon>
        <taxon>Aquificota</taxon>
        <taxon>Aquificia</taxon>
        <taxon>Aquificales</taxon>
        <taxon>Hydrogenothermaceae</taxon>
        <taxon>Persephonella</taxon>
    </lineage>
</organism>
<evidence type="ECO:0000259" key="5">
    <source>
        <dbReference type="Pfam" id="PF24604"/>
    </source>
</evidence>
<feature type="signal peptide" evidence="4">
    <location>
        <begin position="1"/>
        <end position="23"/>
    </location>
</feature>
<sequence>MKKVFLLFLISALLMGFFTDVEAEKKSAGSVEKKADEELLKMMLNSFLWSKDLKNAYRVAKKGVKLFPSSKFWLRKAGDLSLWLSKPEEALKYYLRLYSLDKEEKLRDKIIKLSLQLRKYHVAKKLMEEEIQSGKINRWKILVQIYELLGEPEKALNLLKNLYRKYKDVKYLKEIIRIELLIGQLKEAYRNLDYLERIGKLDYRYAVYLSKMLYQKKRYRDSLNILLQFKSSVPDDDVSYWKLVSDIGWGIGDFRSSFYASKKLINTGKGRDVDYERVVLYLTSQGRKNYEEIYRLSYEGWKRYKKEVFLYYTLDSLYRMKKYKKIIHLVENLKEDKKYTLNRYPYLWVYYSSSLEKIGSYQRAVDAYERALKIFPENNDIIVSFLWMLIEHQDIKRLKLYLKRFRGIENKNRALNAVLVAGYVTIQNSSAALPLVAELLKENPDNPDVLMLFAEVLYLSGDEERAESYRWKAYKVMKREIIAYPEKLKDKEFLKNFLYLSFYFEAGEHVEKLLSIAKRILKQDEYYKLKITWLLVRNQPQPAEYILMRLRKAEPWMLLNVYLTNYDRYKINTLLKHSLYRLPIRDRVEGALRVGRVNFSQELAFRGLEENRNDALLYKQMRDIIMENNSSVEFSNLLRDREKNAFLRNSFFIKKYIKKNYFIKFSADNDITLSKNGNIFTNLPSNYSDLKLSFGRNLSKYRYEFGISYLDGLSSSAGFFASLETYIYNRLRLGMNTGLSQRADETVYLFYGGLKDYINPYLNFRIGERLFFEGDIDFSKYKTANGDSLGSGTVFTGRSYYKLRVGYPDFTFGVYTGFGVFHEKAEKGIINSISKHYNPDVLPENYCESGVDFSFGYEHKYYYTGLFRPFFSGTVFYNCITGTGFGMEIGIGGHIFQQDHISGGLRYFQGMQGTNDYIREIFINYRLWF</sequence>
<dbReference type="PANTHER" id="PTHR45586:SF1">
    <property type="entry name" value="LIPOPOLYSACCHARIDE ASSEMBLY PROTEIN B"/>
    <property type="match status" value="1"/>
</dbReference>
<accession>A0ABS1GHH5</accession>
<dbReference type="Pfam" id="PF24604">
    <property type="entry name" value="B-barrel_PelB_C"/>
    <property type="match status" value="1"/>
</dbReference>
<dbReference type="Proteomes" id="UP000772812">
    <property type="component" value="Unassembled WGS sequence"/>
</dbReference>
<dbReference type="EMBL" id="JAACYA010000001">
    <property type="protein sequence ID" value="MBK3332330.1"/>
    <property type="molecule type" value="Genomic_DNA"/>
</dbReference>
<dbReference type="PANTHER" id="PTHR45586">
    <property type="entry name" value="TPR REPEAT-CONTAINING PROTEIN PA4667"/>
    <property type="match status" value="1"/>
</dbReference>
<protein>
    <submittedName>
        <fullName evidence="6">Tetratricopeptide repeat protein</fullName>
    </submittedName>
</protein>
<keyword evidence="4" id="KW-0732">Signal</keyword>
<dbReference type="PROSITE" id="PS50005">
    <property type="entry name" value="TPR"/>
    <property type="match status" value="1"/>
</dbReference>
<gene>
    <name evidence="6" type="ORF">GWK41_04520</name>
</gene>
<keyword evidence="2 3" id="KW-0802">TPR repeat</keyword>
<dbReference type="SUPFAM" id="SSF48452">
    <property type="entry name" value="TPR-like"/>
    <property type="match status" value="1"/>
</dbReference>
<feature type="domain" description="PelB C-terminal" evidence="5">
    <location>
        <begin position="652"/>
        <end position="927"/>
    </location>
</feature>
<dbReference type="InterPro" id="IPR011990">
    <property type="entry name" value="TPR-like_helical_dom_sf"/>
</dbReference>
<evidence type="ECO:0000313" key="7">
    <source>
        <dbReference type="Proteomes" id="UP000772812"/>
    </source>
</evidence>
<proteinExistence type="predicted"/>
<evidence type="ECO:0000256" key="2">
    <source>
        <dbReference type="ARBA" id="ARBA00022803"/>
    </source>
</evidence>
<keyword evidence="1" id="KW-0677">Repeat</keyword>
<dbReference type="InterPro" id="IPR057306">
    <property type="entry name" value="B-barrel_PelB_C"/>
</dbReference>
<dbReference type="InterPro" id="IPR019734">
    <property type="entry name" value="TPR_rpt"/>
</dbReference>
<evidence type="ECO:0000256" key="3">
    <source>
        <dbReference type="PROSITE-ProRule" id="PRU00339"/>
    </source>
</evidence>
<evidence type="ECO:0000313" key="6">
    <source>
        <dbReference type="EMBL" id="MBK3332330.1"/>
    </source>
</evidence>
<dbReference type="Pfam" id="PF13429">
    <property type="entry name" value="TPR_15"/>
    <property type="match status" value="1"/>
</dbReference>
<comment type="caution">
    <text evidence="6">The sequence shown here is derived from an EMBL/GenBank/DDBJ whole genome shotgun (WGS) entry which is preliminary data.</text>
</comment>